<protein>
    <submittedName>
        <fullName evidence="1">Uncharacterized protein</fullName>
    </submittedName>
</protein>
<evidence type="ECO:0000313" key="2">
    <source>
        <dbReference type="Proteomes" id="UP000324748"/>
    </source>
</evidence>
<proteinExistence type="predicted"/>
<evidence type="ECO:0000313" key="1">
    <source>
        <dbReference type="EMBL" id="KAA1118075.1"/>
    </source>
</evidence>
<dbReference type="EMBL" id="VSWC01000002">
    <property type="protein sequence ID" value="KAA1118075.1"/>
    <property type="molecule type" value="Genomic_DNA"/>
</dbReference>
<sequence>MASSPGSGSCQRKISHPMFTIGPWDIHQLGTNSLKDNQMYGSFTYISSIMVNIPLKGETSVGVDIVGYGSRFNALHDGKVYLLFGRLVETAAGVYHCFIKQQLSLTIGSSPTYAGTKT</sequence>
<gene>
    <name evidence="1" type="ORF">PGT21_030963</name>
</gene>
<reference evidence="1 2" key="1">
    <citation type="submission" date="2019-05" db="EMBL/GenBank/DDBJ databases">
        <title>Emergence of the Ug99 lineage of the wheat stem rust pathogen through somatic hybridization.</title>
        <authorList>
            <person name="Li F."/>
            <person name="Upadhyaya N.M."/>
            <person name="Sperschneider J."/>
            <person name="Matny O."/>
            <person name="Nguyen-Phuc H."/>
            <person name="Mago R."/>
            <person name="Raley C."/>
            <person name="Miller M.E."/>
            <person name="Silverstein K.A.T."/>
            <person name="Henningsen E."/>
            <person name="Hirsch C.D."/>
            <person name="Visser B."/>
            <person name="Pretorius Z.A."/>
            <person name="Steffenson B.J."/>
            <person name="Schwessinger B."/>
            <person name="Dodds P.N."/>
            <person name="Figueroa M."/>
        </authorList>
    </citation>
    <scope>NUCLEOTIDE SEQUENCE [LARGE SCALE GENOMIC DNA]</scope>
    <source>
        <strain evidence="1">21-0</strain>
    </source>
</reference>
<dbReference type="Proteomes" id="UP000324748">
    <property type="component" value="Unassembled WGS sequence"/>
</dbReference>
<dbReference type="OrthoDB" id="2513848at2759"/>
<name>A0A5B0QZ22_PUCGR</name>
<organism evidence="1 2">
    <name type="scientific">Puccinia graminis f. sp. tritici</name>
    <dbReference type="NCBI Taxonomy" id="56615"/>
    <lineage>
        <taxon>Eukaryota</taxon>
        <taxon>Fungi</taxon>
        <taxon>Dikarya</taxon>
        <taxon>Basidiomycota</taxon>
        <taxon>Pucciniomycotina</taxon>
        <taxon>Pucciniomycetes</taxon>
        <taxon>Pucciniales</taxon>
        <taxon>Pucciniaceae</taxon>
        <taxon>Puccinia</taxon>
    </lineage>
</organism>
<dbReference type="AlphaFoldDB" id="A0A5B0QZ22"/>
<comment type="caution">
    <text evidence="1">The sequence shown here is derived from an EMBL/GenBank/DDBJ whole genome shotgun (WGS) entry which is preliminary data.</text>
</comment>
<accession>A0A5B0QZ22</accession>
<keyword evidence="2" id="KW-1185">Reference proteome</keyword>